<name>A0A232F548_9HYME</name>
<evidence type="ECO:0000256" key="6">
    <source>
        <dbReference type="PROSITE-ProRule" id="PRU00339"/>
    </source>
</evidence>
<evidence type="ECO:0000256" key="1">
    <source>
        <dbReference type="ARBA" id="ARBA00004389"/>
    </source>
</evidence>
<protein>
    <recommendedName>
        <fullName evidence="9">J domain-containing protein</fullName>
    </recommendedName>
</protein>
<dbReference type="OrthoDB" id="442087at2759"/>
<comment type="caution">
    <text evidence="10">The sequence shown here is derived from an EMBL/GenBank/DDBJ whole genome shotgun (WGS) entry which is preliminary data.</text>
</comment>
<feature type="transmembrane region" description="Helical" evidence="8">
    <location>
        <begin position="103"/>
        <end position="127"/>
    </location>
</feature>
<dbReference type="STRING" id="543379.A0A232F548"/>
<dbReference type="InterPro" id="IPR015399">
    <property type="entry name" value="DUF1977_DnaJ-like"/>
</dbReference>
<dbReference type="GO" id="GO:0071218">
    <property type="term" value="P:cellular response to misfolded protein"/>
    <property type="evidence" value="ECO:0007669"/>
    <property type="project" value="TreeGrafter"/>
</dbReference>
<feature type="domain" description="J" evidence="9">
    <location>
        <begin position="19"/>
        <end position="83"/>
    </location>
</feature>
<dbReference type="InterPro" id="IPR036869">
    <property type="entry name" value="J_dom_sf"/>
</dbReference>
<dbReference type="InterPro" id="IPR001623">
    <property type="entry name" value="DnaJ_domain"/>
</dbReference>
<evidence type="ECO:0000256" key="8">
    <source>
        <dbReference type="SAM" id="Phobius"/>
    </source>
</evidence>
<keyword evidence="11" id="KW-1185">Reference proteome</keyword>
<reference evidence="10 11" key="1">
    <citation type="journal article" date="2017" name="Curr. Biol.">
        <title>The Evolution of Venom by Co-option of Single-Copy Genes.</title>
        <authorList>
            <person name="Martinson E.O."/>
            <person name="Mrinalini"/>
            <person name="Kelkar Y.D."/>
            <person name="Chang C.H."/>
            <person name="Werren J.H."/>
        </authorList>
    </citation>
    <scope>NUCLEOTIDE SEQUENCE [LARGE SCALE GENOMIC DNA]</scope>
    <source>
        <strain evidence="10 11">Alberta</strain>
        <tissue evidence="10">Whole body</tissue>
    </source>
</reference>
<evidence type="ECO:0000256" key="2">
    <source>
        <dbReference type="ARBA" id="ARBA00022692"/>
    </source>
</evidence>
<gene>
    <name evidence="10" type="ORF">TSAR_015746</name>
</gene>
<proteinExistence type="predicted"/>
<keyword evidence="5 8" id="KW-0472">Membrane</keyword>
<sequence length="587" mass="68043">MNYTDDNVANIERILETKNFYEILQVPNDATDDQIKSAHKKLALQVHPDKNNAPRAKDAFVVVRKATAVLLDKSMRKEYDEYLQSPRGLCHDKFDLSDDAIDMILVTAGIASVVGIAAGLIALYDWFTKPKKQEEPNRAALWSVGTQQESSYEYYSVHVQADAAAEVKKYTAELRECIRYTFTYTRRRRDDWIIYYSAPSPICENAGQVAAEVATRKRRAAVDDAMDSNKDEAERCTELAERYVREKRFDDAEKFLRKAQRLYPTKKAEDLLTTVTLLSKQSQKSEPEPEVRKRPNAAKSNGPHVQTTIEYSEEQIEHVRRIKKCKDYYEILGISKEATDSDIKKAYKKLALQLHPDKNKAPGAAEAFKAIGNAVAVLTDTEKRKQYDLYGSDEDRISSSRTTHTHYNYTRGFEADITAEELFNMFFGGFPQQEFYMRRGGGRWMRQNEAQAQHAHSQQANGYTTFLQMLPVLLLIVLTMMSSFFISDPIYSLHHSSKYSVHRVTQNLKVPYYVKENFHTEYEGNLRRLEHSVEEEYMNFLRHSCYRERNYRESMMWKARSFGDQDQFQRARNIETPSCKKLQEMQA</sequence>
<dbReference type="PANTHER" id="PTHR43908:SF3">
    <property type="entry name" value="AT29763P-RELATED"/>
    <property type="match status" value="1"/>
</dbReference>
<dbReference type="PRINTS" id="PR00625">
    <property type="entry name" value="JDOMAIN"/>
</dbReference>
<dbReference type="PROSITE" id="PS50076">
    <property type="entry name" value="DNAJ_2"/>
    <property type="match status" value="2"/>
</dbReference>
<feature type="compositionally biased region" description="Basic and acidic residues" evidence="7">
    <location>
        <begin position="283"/>
        <end position="293"/>
    </location>
</feature>
<dbReference type="SUPFAM" id="SSF46565">
    <property type="entry name" value="Chaperone J-domain"/>
    <property type="match status" value="2"/>
</dbReference>
<evidence type="ECO:0000256" key="5">
    <source>
        <dbReference type="ARBA" id="ARBA00023136"/>
    </source>
</evidence>
<organism evidence="10 11">
    <name type="scientific">Trichomalopsis sarcophagae</name>
    <dbReference type="NCBI Taxonomy" id="543379"/>
    <lineage>
        <taxon>Eukaryota</taxon>
        <taxon>Metazoa</taxon>
        <taxon>Ecdysozoa</taxon>
        <taxon>Arthropoda</taxon>
        <taxon>Hexapoda</taxon>
        <taxon>Insecta</taxon>
        <taxon>Pterygota</taxon>
        <taxon>Neoptera</taxon>
        <taxon>Endopterygota</taxon>
        <taxon>Hymenoptera</taxon>
        <taxon>Apocrita</taxon>
        <taxon>Proctotrupomorpha</taxon>
        <taxon>Chalcidoidea</taxon>
        <taxon>Pteromalidae</taxon>
        <taxon>Pteromalinae</taxon>
        <taxon>Trichomalopsis</taxon>
    </lineage>
</organism>
<evidence type="ECO:0000256" key="7">
    <source>
        <dbReference type="SAM" id="MobiDB-lite"/>
    </source>
</evidence>
<feature type="transmembrane region" description="Helical" evidence="8">
    <location>
        <begin position="466"/>
        <end position="486"/>
    </location>
</feature>
<dbReference type="Proteomes" id="UP000215335">
    <property type="component" value="Unassembled WGS sequence"/>
</dbReference>
<keyword evidence="4 8" id="KW-1133">Transmembrane helix</keyword>
<dbReference type="Pfam" id="PF09320">
    <property type="entry name" value="DUF1977"/>
    <property type="match status" value="1"/>
</dbReference>
<dbReference type="InterPro" id="IPR018253">
    <property type="entry name" value="DnaJ_domain_CS"/>
</dbReference>
<dbReference type="AlphaFoldDB" id="A0A232F548"/>
<dbReference type="CDD" id="cd06257">
    <property type="entry name" value="DnaJ"/>
    <property type="match status" value="2"/>
</dbReference>
<feature type="repeat" description="TPR" evidence="6">
    <location>
        <begin position="233"/>
        <end position="266"/>
    </location>
</feature>
<keyword evidence="6" id="KW-0802">TPR repeat</keyword>
<evidence type="ECO:0000259" key="9">
    <source>
        <dbReference type="PROSITE" id="PS50076"/>
    </source>
</evidence>
<feature type="domain" description="J" evidence="9">
    <location>
        <begin position="327"/>
        <end position="391"/>
    </location>
</feature>
<dbReference type="PANTHER" id="PTHR43908">
    <property type="entry name" value="AT29763P-RELATED"/>
    <property type="match status" value="1"/>
</dbReference>
<dbReference type="PROSITE" id="PS00636">
    <property type="entry name" value="DNAJ_1"/>
    <property type="match status" value="1"/>
</dbReference>
<accession>A0A232F548</accession>
<evidence type="ECO:0000256" key="3">
    <source>
        <dbReference type="ARBA" id="ARBA00022824"/>
    </source>
</evidence>
<dbReference type="SMART" id="SM00271">
    <property type="entry name" value="DnaJ"/>
    <property type="match status" value="2"/>
</dbReference>
<evidence type="ECO:0000313" key="10">
    <source>
        <dbReference type="EMBL" id="OXU25956.1"/>
    </source>
</evidence>
<dbReference type="Pfam" id="PF00226">
    <property type="entry name" value="DnaJ"/>
    <property type="match status" value="2"/>
</dbReference>
<dbReference type="InterPro" id="IPR051100">
    <property type="entry name" value="DnaJ_subfamily_B/C"/>
</dbReference>
<dbReference type="GO" id="GO:0005789">
    <property type="term" value="C:endoplasmic reticulum membrane"/>
    <property type="evidence" value="ECO:0007669"/>
    <property type="project" value="UniProtKB-SubCell"/>
</dbReference>
<evidence type="ECO:0000313" key="11">
    <source>
        <dbReference type="Proteomes" id="UP000215335"/>
    </source>
</evidence>
<comment type="subcellular location">
    <subcellularLocation>
        <location evidence="1">Endoplasmic reticulum membrane</location>
        <topology evidence="1">Single-pass membrane protein</topology>
    </subcellularLocation>
</comment>
<dbReference type="Gene3D" id="1.10.287.110">
    <property type="entry name" value="DnaJ domain"/>
    <property type="match status" value="2"/>
</dbReference>
<keyword evidence="2 8" id="KW-0812">Transmembrane</keyword>
<dbReference type="EMBL" id="NNAY01000911">
    <property type="protein sequence ID" value="OXU25956.1"/>
    <property type="molecule type" value="Genomic_DNA"/>
</dbReference>
<dbReference type="InterPro" id="IPR019734">
    <property type="entry name" value="TPR_rpt"/>
</dbReference>
<dbReference type="GO" id="GO:0030544">
    <property type="term" value="F:Hsp70 protein binding"/>
    <property type="evidence" value="ECO:0007669"/>
    <property type="project" value="TreeGrafter"/>
</dbReference>
<evidence type="ECO:0000256" key="4">
    <source>
        <dbReference type="ARBA" id="ARBA00022989"/>
    </source>
</evidence>
<feature type="region of interest" description="Disordered" evidence="7">
    <location>
        <begin position="278"/>
        <end position="304"/>
    </location>
</feature>
<dbReference type="FunFam" id="1.10.287.110:FF:000103">
    <property type="entry name" value="DnaJ subfamily B member"/>
    <property type="match status" value="1"/>
</dbReference>
<keyword evidence="3" id="KW-0256">Endoplasmic reticulum</keyword>
<dbReference type="PROSITE" id="PS50005">
    <property type="entry name" value="TPR"/>
    <property type="match status" value="1"/>
</dbReference>